<proteinExistence type="inferred from homology"/>
<dbReference type="InterPro" id="IPR015870">
    <property type="entry name" value="UDP-acyl_N-AcGlcN_deAcase_N"/>
</dbReference>
<reference evidence="19" key="1">
    <citation type="submission" date="2019-07" db="EMBL/GenBank/DDBJ databases">
        <authorList>
            <person name="De-Chao Zhang Q."/>
        </authorList>
    </citation>
    <scope>NUCLEOTIDE SEQUENCE</scope>
    <source>
        <strain evidence="19">TP-CH-4</strain>
    </source>
</reference>
<comment type="similarity">
    <text evidence="15">In the N-terminal section; belongs to the LpxC family.</text>
</comment>
<comment type="similarity">
    <text evidence="16">In the C-terminal section; belongs to the thioester dehydratase family.</text>
</comment>
<dbReference type="InterPro" id="IPR004463">
    <property type="entry name" value="UDP-acyl_GlcNac_deAcase"/>
</dbReference>
<evidence type="ECO:0000256" key="17">
    <source>
        <dbReference type="HAMAP-Rule" id="MF_00388"/>
    </source>
</evidence>
<keyword evidence="20" id="KW-1185">Reference proteome</keyword>
<accession>A0A967AUC2</accession>
<dbReference type="PANTHER" id="PTHR33694:SF1">
    <property type="entry name" value="UDP-3-O-ACYL-N-ACETYLGLUCOSAMINE DEACETYLASE 1, MITOCHONDRIAL-RELATED"/>
    <property type="match status" value="1"/>
</dbReference>
<dbReference type="GO" id="GO:0009245">
    <property type="term" value="P:lipid A biosynthetic process"/>
    <property type="evidence" value="ECO:0007669"/>
    <property type="project" value="UniProtKB-UniRule"/>
</dbReference>
<dbReference type="EC" id="4.2.1.59" evidence="18"/>
<evidence type="ECO:0000256" key="8">
    <source>
        <dbReference type="ARBA" id="ARBA00022723"/>
    </source>
</evidence>
<dbReference type="Gene3D" id="3.30.1700.10">
    <property type="entry name" value="lpxc deacetylase, domain 2"/>
    <property type="match status" value="1"/>
</dbReference>
<evidence type="ECO:0000256" key="12">
    <source>
        <dbReference type="ARBA" id="ARBA00023239"/>
    </source>
</evidence>
<dbReference type="SUPFAM" id="SSF54637">
    <property type="entry name" value="Thioesterase/thiol ester dehydrase-isomerase"/>
    <property type="match status" value="1"/>
</dbReference>
<dbReference type="SUPFAM" id="SSF54211">
    <property type="entry name" value="Ribosomal protein S5 domain 2-like"/>
    <property type="match status" value="2"/>
</dbReference>
<dbReference type="GO" id="GO:0006633">
    <property type="term" value="P:fatty acid biosynthetic process"/>
    <property type="evidence" value="ECO:0007669"/>
    <property type="project" value="UniProtKB-UniRule"/>
</dbReference>
<keyword evidence="11 17" id="KW-0443">Lipid metabolism</keyword>
<comment type="cofactor">
    <cofactor evidence="1 17">
        <name>Zn(2+)</name>
        <dbReference type="ChEBI" id="CHEBI:29105"/>
    </cofactor>
</comment>
<dbReference type="InterPro" id="IPR020568">
    <property type="entry name" value="Ribosomal_Su5_D2-typ_SF"/>
</dbReference>
<reference evidence="19" key="2">
    <citation type="submission" date="2020-03" db="EMBL/GenBank/DDBJ databases">
        <title>Flavobacteriaceae bacterium strain TP-CH-4, a member of the family Flavobacteriaceae isolated from a deep-sea seamount.</title>
        <authorList>
            <person name="Zhang D.-C."/>
        </authorList>
    </citation>
    <scope>NUCLEOTIDE SEQUENCE</scope>
    <source>
        <strain evidence="19">TP-CH-4</strain>
    </source>
</reference>
<dbReference type="EC" id="3.5.1.108" evidence="17"/>
<dbReference type="EMBL" id="VIKU02000003">
    <property type="protein sequence ID" value="NHF60159.1"/>
    <property type="molecule type" value="Genomic_DNA"/>
</dbReference>
<evidence type="ECO:0000256" key="11">
    <source>
        <dbReference type="ARBA" id="ARBA00023098"/>
    </source>
</evidence>
<feature type="binding site" evidence="17">
    <location>
        <position position="268"/>
    </location>
    <ligand>
        <name>Zn(2+)</name>
        <dbReference type="ChEBI" id="CHEBI:29105"/>
    </ligand>
</feature>
<feature type="active site" description="Proton donor" evidence="17">
    <location>
        <position position="291"/>
    </location>
</feature>
<keyword evidence="9 17" id="KW-0378">Hydrolase</keyword>
<keyword evidence="5 18" id="KW-0963">Cytoplasm</keyword>
<feature type="binding site" evidence="17">
    <location>
        <position position="264"/>
    </location>
    <ligand>
        <name>Zn(2+)</name>
        <dbReference type="ChEBI" id="CHEBI:29105"/>
    </ligand>
</feature>
<evidence type="ECO:0000256" key="10">
    <source>
        <dbReference type="ARBA" id="ARBA00022833"/>
    </source>
</evidence>
<dbReference type="InterPro" id="IPR010084">
    <property type="entry name" value="FabZ"/>
</dbReference>
<dbReference type="NCBIfam" id="TIGR00325">
    <property type="entry name" value="lpxC"/>
    <property type="match status" value="1"/>
</dbReference>
<dbReference type="InterPro" id="IPR029069">
    <property type="entry name" value="HotDog_dom_sf"/>
</dbReference>
<evidence type="ECO:0000256" key="15">
    <source>
        <dbReference type="ARBA" id="ARBA00061221"/>
    </source>
</evidence>
<dbReference type="AlphaFoldDB" id="A0A967AUC2"/>
<evidence type="ECO:0000256" key="3">
    <source>
        <dbReference type="ARBA" id="ARBA00004496"/>
    </source>
</evidence>
<dbReference type="InterPro" id="IPR013114">
    <property type="entry name" value="FabA_FabZ"/>
</dbReference>
<dbReference type="NCBIfam" id="TIGR01750">
    <property type="entry name" value="fabZ"/>
    <property type="match status" value="1"/>
</dbReference>
<dbReference type="FunFam" id="3.10.129.10:FF:000001">
    <property type="entry name" value="3-hydroxyacyl-[acyl-carrier-protein] dehydratase FabZ"/>
    <property type="match status" value="1"/>
</dbReference>
<feature type="binding site" evidence="17">
    <location>
        <position position="82"/>
    </location>
    <ligand>
        <name>Zn(2+)</name>
        <dbReference type="ChEBI" id="CHEBI:29105"/>
    </ligand>
</feature>
<dbReference type="CDD" id="cd01288">
    <property type="entry name" value="FabZ"/>
    <property type="match status" value="1"/>
</dbReference>
<dbReference type="NCBIfam" id="NF009667">
    <property type="entry name" value="PRK13188.1"/>
    <property type="match status" value="1"/>
</dbReference>
<keyword evidence="10 17" id="KW-0862">Zinc</keyword>
<keyword evidence="8 17" id="KW-0479">Metal-binding</keyword>
<dbReference type="GO" id="GO:0046872">
    <property type="term" value="F:metal ion binding"/>
    <property type="evidence" value="ECO:0007669"/>
    <property type="project" value="UniProtKB-KW"/>
</dbReference>
<evidence type="ECO:0000256" key="9">
    <source>
        <dbReference type="ARBA" id="ARBA00022801"/>
    </source>
</evidence>
<dbReference type="Gene3D" id="3.30.230.20">
    <property type="entry name" value="lpxc deacetylase, domain 1"/>
    <property type="match status" value="1"/>
</dbReference>
<comment type="function">
    <text evidence="2 17">Catalyzes the hydrolysis of UDP-3-O-myristoyl-N-acetylglucosamine to form UDP-3-O-myristoylglucosamine and acetate, the committed step in lipid A biosynthesis.</text>
</comment>
<dbReference type="GO" id="GO:0005737">
    <property type="term" value="C:cytoplasm"/>
    <property type="evidence" value="ECO:0007669"/>
    <property type="project" value="UniProtKB-SubCell"/>
</dbReference>
<dbReference type="Pfam" id="PF03331">
    <property type="entry name" value="LpxC"/>
    <property type="match status" value="2"/>
</dbReference>
<sequence length="466" mass="51765">MSNPATKQRTIAKEVILKGVGLHTGEDVTMKFVPAPENHGYKFKRVDLEGEPVIEADANYVVNTQRGTNLEKNGVKIQTSEHVLAALVGMGIDNVMIELDSPEPPIMDGSAKYFVEALEIVGAVEQEASRDEYVVQEVISYKDDETGSEITIIPADEYQVTTMVDFGTKVLGTQNATLERMSDFKKEISDARTFSFLHELEMLLENGLIKGGDLNNAIVYVDKEISEETMKKLEKAFGKEKLSVKPNGILDNLTLHQPNEAARHKLLDVIGDLALIGTPLRGKVIANKPGHFVNTQFAKKLSKKIKVEKRNSVPKFDLSQPPLMDIHKIMAMLPHRPPFLLIDRVLELSDSHVVGMKNVTMNEPFFVGHFPGAPVMPGVLQVEAMAQTGGILVLSTVPDPENYLTLFMKIDKVKFKRQVVPGDTLIFKCDLISPIRRGICHMQAYAYANDKLVSEAEMMAQIVKRT</sequence>
<evidence type="ECO:0000256" key="7">
    <source>
        <dbReference type="ARBA" id="ARBA00022556"/>
    </source>
</evidence>
<comment type="caution">
    <text evidence="19">The sequence shown here is derived from an EMBL/GenBank/DDBJ whole genome shotgun (WGS) entry which is preliminary data.</text>
</comment>
<evidence type="ECO:0000256" key="18">
    <source>
        <dbReference type="HAMAP-Rule" id="MF_00406"/>
    </source>
</evidence>
<dbReference type="GO" id="GO:0103117">
    <property type="term" value="F:UDP-3-O-acyl-N-acetylglucosamine deacetylase activity"/>
    <property type="evidence" value="ECO:0007669"/>
    <property type="project" value="UniProtKB-UniRule"/>
</dbReference>
<keyword evidence="6 17" id="KW-0444">Lipid biosynthesis</keyword>
<feature type="active site" evidence="18">
    <location>
        <position position="369"/>
    </location>
</feature>
<evidence type="ECO:0000313" key="19">
    <source>
        <dbReference type="EMBL" id="NHF60159.1"/>
    </source>
</evidence>
<protein>
    <recommendedName>
        <fullName evidence="17 18">Multifunctional fusion protein</fullName>
    </recommendedName>
    <domain>
        <recommendedName>
            <fullName evidence="18">3-hydroxyacyl-[acyl-carrier-protein] dehydratase FabZ</fullName>
            <ecNumber evidence="18">4.2.1.59</ecNumber>
        </recommendedName>
        <alternativeName>
            <fullName evidence="18">(3R)-hydroxymyristoyl-[acyl-carrier-protein] dehydratase</fullName>
        </alternativeName>
        <alternativeName>
            <fullName evidence="18">Beta-hydroxyacyl-ACP dehydratase</fullName>
            <shortName evidence="18">(3R)-hydroxymyristoyl-ACP dehydrase</shortName>
        </alternativeName>
    </domain>
    <domain>
        <recommendedName>
            <fullName evidence="17">UDP-3-O-acyl-N-acetylglucosamine deacetylase</fullName>
            <shortName evidence="17">UDP-3-O-acyl-GlcNAc deacetylase</shortName>
            <ecNumber evidence="17">3.5.1.108</ecNumber>
        </recommendedName>
        <alternativeName>
            <fullName evidence="17">UDP-3-O-[R-3-hydroxymyristoyl]-N-acetylglucosamine deacetylase</fullName>
        </alternativeName>
    </domain>
</protein>
<comment type="similarity">
    <text evidence="17">Belongs to the LpxC family.</text>
</comment>
<evidence type="ECO:0000256" key="5">
    <source>
        <dbReference type="ARBA" id="ARBA00022490"/>
    </source>
</evidence>
<evidence type="ECO:0000256" key="16">
    <source>
        <dbReference type="ARBA" id="ARBA00061355"/>
    </source>
</evidence>
<dbReference type="Pfam" id="PF07977">
    <property type="entry name" value="FabA"/>
    <property type="match status" value="1"/>
</dbReference>
<comment type="similarity">
    <text evidence="18">Belongs to the thioester dehydratase family. FabZ subfamily.</text>
</comment>
<comment type="catalytic activity">
    <reaction evidence="18">
        <text>a (3R)-hydroxyacyl-[ACP] = a (2E)-enoyl-[ACP] + H2O</text>
        <dbReference type="Rhea" id="RHEA:13097"/>
        <dbReference type="Rhea" id="RHEA-COMP:9925"/>
        <dbReference type="Rhea" id="RHEA-COMP:9945"/>
        <dbReference type="ChEBI" id="CHEBI:15377"/>
        <dbReference type="ChEBI" id="CHEBI:78784"/>
        <dbReference type="ChEBI" id="CHEBI:78827"/>
        <dbReference type="EC" id="4.2.1.59"/>
    </reaction>
</comment>
<dbReference type="GO" id="GO:0016020">
    <property type="term" value="C:membrane"/>
    <property type="evidence" value="ECO:0007669"/>
    <property type="project" value="GOC"/>
</dbReference>
<evidence type="ECO:0000256" key="6">
    <source>
        <dbReference type="ARBA" id="ARBA00022516"/>
    </source>
</evidence>
<comment type="function">
    <text evidence="14 18">Involved in unsaturated fatty acids biosynthesis. Catalyzes the dehydration of short chain beta-hydroxyacyl-ACPs and long chain saturated and unsaturated beta-hydroxyacyl-ACPs.</text>
</comment>
<dbReference type="GO" id="GO:0019171">
    <property type="term" value="F:(3R)-hydroxyacyl-[acyl-carrier-protein] dehydratase activity"/>
    <property type="evidence" value="ECO:0007669"/>
    <property type="project" value="UniProtKB-EC"/>
</dbReference>
<evidence type="ECO:0000256" key="4">
    <source>
        <dbReference type="ARBA" id="ARBA00005002"/>
    </source>
</evidence>
<evidence type="ECO:0000313" key="20">
    <source>
        <dbReference type="Proteomes" id="UP000707206"/>
    </source>
</evidence>
<organism evidence="19 20">
    <name type="scientific">Pelagihabitans pacificus</name>
    <dbReference type="NCBI Taxonomy" id="2696054"/>
    <lineage>
        <taxon>Bacteria</taxon>
        <taxon>Pseudomonadati</taxon>
        <taxon>Bacteroidota</taxon>
        <taxon>Flavobacteriia</taxon>
        <taxon>Flavobacteriales</taxon>
        <taxon>Flavobacteriaceae</taxon>
        <taxon>Pelagihabitans</taxon>
    </lineage>
</organism>
<keyword evidence="12 18" id="KW-0456">Lyase</keyword>
<evidence type="ECO:0000256" key="14">
    <source>
        <dbReference type="ARBA" id="ARBA00025049"/>
    </source>
</evidence>
<dbReference type="RefSeq" id="WP_152574654.1">
    <property type="nucleotide sequence ID" value="NZ_VIKU02000003.1"/>
</dbReference>
<evidence type="ECO:0000256" key="13">
    <source>
        <dbReference type="ARBA" id="ARBA00024535"/>
    </source>
</evidence>
<dbReference type="PANTHER" id="PTHR33694">
    <property type="entry name" value="UDP-3-O-ACYL-N-ACETYLGLUCOSAMINE DEACETYLASE 1, MITOCHONDRIAL-RELATED"/>
    <property type="match status" value="1"/>
</dbReference>
<keyword evidence="7 17" id="KW-0441">Lipid A biosynthesis</keyword>
<evidence type="ECO:0000256" key="2">
    <source>
        <dbReference type="ARBA" id="ARBA00002923"/>
    </source>
</evidence>
<dbReference type="InterPro" id="IPR011334">
    <property type="entry name" value="UDP-acyl_GlcNac_deAcase_C"/>
</dbReference>
<comment type="subcellular location">
    <subcellularLocation>
        <location evidence="3 18">Cytoplasm</location>
    </subcellularLocation>
</comment>
<comment type="catalytic activity">
    <reaction evidence="13 17">
        <text>a UDP-3-O-[(3R)-3-hydroxyacyl]-N-acetyl-alpha-D-glucosamine + H2O = a UDP-3-O-[(3R)-3-hydroxyacyl]-alpha-D-glucosamine + acetate</text>
        <dbReference type="Rhea" id="RHEA:67816"/>
        <dbReference type="ChEBI" id="CHEBI:15377"/>
        <dbReference type="ChEBI" id="CHEBI:30089"/>
        <dbReference type="ChEBI" id="CHEBI:137740"/>
        <dbReference type="ChEBI" id="CHEBI:173225"/>
        <dbReference type="EC" id="3.5.1.108"/>
    </reaction>
</comment>
<dbReference type="Proteomes" id="UP000707206">
    <property type="component" value="Unassembled WGS sequence"/>
</dbReference>
<evidence type="ECO:0000256" key="1">
    <source>
        <dbReference type="ARBA" id="ARBA00001947"/>
    </source>
</evidence>
<gene>
    <name evidence="18" type="primary">fabZ</name>
    <name evidence="17" type="synonym">lpxC</name>
    <name evidence="19" type="ORF">FK220_012445</name>
</gene>
<dbReference type="HAMAP" id="MF_00406">
    <property type="entry name" value="FabZ"/>
    <property type="match status" value="1"/>
</dbReference>
<dbReference type="NCBIfam" id="NF000582">
    <property type="entry name" value="PRK00006.1"/>
    <property type="match status" value="1"/>
</dbReference>
<dbReference type="HAMAP" id="MF_00388">
    <property type="entry name" value="LpxC"/>
    <property type="match status" value="1"/>
</dbReference>
<name>A0A967AUC2_9FLAO</name>
<comment type="pathway">
    <text evidence="4 17">Glycolipid biosynthesis; lipid IV(A) biosynthesis; lipid IV(A) from (3R)-3-hydroxytetradecanoyl-[acyl-carrier-protein] and UDP-N-acetyl-alpha-D-glucosamine: step 2/6.</text>
</comment>
<dbReference type="Gene3D" id="3.10.129.10">
    <property type="entry name" value="Hotdog Thioesterase"/>
    <property type="match status" value="1"/>
</dbReference>